<dbReference type="PANTHER" id="PTHR43280">
    <property type="entry name" value="ARAC-FAMILY TRANSCRIPTIONAL REGULATOR"/>
    <property type="match status" value="1"/>
</dbReference>
<dbReference type="Gene3D" id="1.10.10.60">
    <property type="entry name" value="Homeodomain-like"/>
    <property type="match status" value="1"/>
</dbReference>
<evidence type="ECO:0000256" key="2">
    <source>
        <dbReference type="ARBA" id="ARBA00023125"/>
    </source>
</evidence>
<keyword evidence="2" id="KW-0238">DNA-binding</keyword>
<dbReference type="EMBL" id="WMIF01000018">
    <property type="protein sequence ID" value="MTH35503.1"/>
    <property type="molecule type" value="Genomic_DNA"/>
</dbReference>
<dbReference type="OrthoDB" id="186587at2"/>
<dbReference type="SMART" id="SM00342">
    <property type="entry name" value="HTH_ARAC"/>
    <property type="match status" value="1"/>
</dbReference>
<dbReference type="GO" id="GO:0043565">
    <property type="term" value="F:sequence-specific DNA binding"/>
    <property type="evidence" value="ECO:0007669"/>
    <property type="project" value="InterPro"/>
</dbReference>
<dbReference type="Proteomes" id="UP000442533">
    <property type="component" value="Unassembled WGS sequence"/>
</dbReference>
<accession>A0A844H7D9</accession>
<dbReference type="SUPFAM" id="SSF46689">
    <property type="entry name" value="Homeodomain-like"/>
    <property type="match status" value="1"/>
</dbReference>
<protein>
    <submittedName>
        <fullName evidence="5">Helix-turn-helix domain-containing protein</fullName>
    </submittedName>
</protein>
<comment type="caution">
    <text evidence="5">The sequence shown here is derived from an EMBL/GenBank/DDBJ whole genome shotgun (WGS) entry which is preliminary data.</text>
</comment>
<dbReference type="InterPro" id="IPR020449">
    <property type="entry name" value="Tscrpt_reg_AraC-type_HTH"/>
</dbReference>
<name>A0A844H7D9_9RHOB</name>
<keyword evidence="6" id="KW-1185">Reference proteome</keyword>
<dbReference type="InterPro" id="IPR009057">
    <property type="entry name" value="Homeodomain-like_sf"/>
</dbReference>
<keyword evidence="1" id="KW-0805">Transcription regulation</keyword>
<evidence type="ECO:0000313" key="6">
    <source>
        <dbReference type="Proteomes" id="UP000442533"/>
    </source>
</evidence>
<reference evidence="5 6" key="1">
    <citation type="submission" date="2019-11" db="EMBL/GenBank/DDBJ databases">
        <authorList>
            <person name="Dong K."/>
        </authorList>
    </citation>
    <scope>NUCLEOTIDE SEQUENCE [LARGE SCALE GENOMIC DNA]</scope>
    <source>
        <strain evidence="5 6">JCM 17370</strain>
    </source>
</reference>
<sequence>MAKPVGADDLAKQVRVEALPATLRPQVLRPCRGQYEMFTHVLLLDAGQAAIEMASGTAEVDSPAGVILPASSAMTLTLGAGTSGWLLGLSPMALANAIGAGPESSLLAPLGLHQIIARDFHPQTVPDPDMLARAILAELARGAEGGQLAVVAYMRLILLSVWRESRVEVSAPGHGSELHILEGFRRTVEVHFRSHKRIADYALLLGITESRLRRICQRNLQRSPLELVHLRMMREATTWLERSGKSIAEIAHALGFAESTEFSHFFKRHSQLSPRQYRETVRRRAEAVTGSLTSFADWP</sequence>
<dbReference type="PANTHER" id="PTHR43280:SF32">
    <property type="entry name" value="TRANSCRIPTIONAL REGULATORY PROTEIN"/>
    <property type="match status" value="1"/>
</dbReference>
<proteinExistence type="predicted"/>
<evidence type="ECO:0000256" key="3">
    <source>
        <dbReference type="ARBA" id="ARBA00023163"/>
    </source>
</evidence>
<evidence type="ECO:0000313" key="5">
    <source>
        <dbReference type="EMBL" id="MTH35503.1"/>
    </source>
</evidence>
<gene>
    <name evidence="5" type="ORF">GL279_12920</name>
</gene>
<dbReference type="GO" id="GO:0003700">
    <property type="term" value="F:DNA-binding transcription factor activity"/>
    <property type="evidence" value="ECO:0007669"/>
    <property type="project" value="InterPro"/>
</dbReference>
<dbReference type="AlphaFoldDB" id="A0A844H7D9"/>
<dbReference type="PROSITE" id="PS01124">
    <property type="entry name" value="HTH_ARAC_FAMILY_2"/>
    <property type="match status" value="1"/>
</dbReference>
<dbReference type="PRINTS" id="PR00032">
    <property type="entry name" value="HTHARAC"/>
</dbReference>
<evidence type="ECO:0000256" key="1">
    <source>
        <dbReference type="ARBA" id="ARBA00023015"/>
    </source>
</evidence>
<organism evidence="5 6">
    <name type="scientific">Paracoccus limosus</name>
    <dbReference type="NCBI Taxonomy" id="913252"/>
    <lineage>
        <taxon>Bacteria</taxon>
        <taxon>Pseudomonadati</taxon>
        <taxon>Pseudomonadota</taxon>
        <taxon>Alphaproteobacteria</taxon>
        <taxon>Rhodobacterales</taxon>
        <taxon>Paracoccaceae</taxon>
        <taxon>Paracoccus</taxon>
    </lineage>
</organism>
<dbReference type="InterPro" id="IPR018060">
    <property type="entry name" value="HTH_AraC"/>
</dbReference>
<keyword evidence="3" id="KW-0804">Transcription</keyword>
<feature type="domain" description="HTH araC/xylS-type" evidence="4">
    <location>
        <begin position="182"/>
        <end position="280"/>
    </location>
</feature>
<dbReference type="RefSeq" id="WP_155065054.1">
    <property type="nucleotide sequence ID" value="NZ_WMIF01000018.1"/>
</dbReference>
<dbReference type="Pfam" id="PF12833">
    <property type="entry name" value="HTH_18"/>
    <property type="match status" value="1"/>
</dbReference>
<evidence type="ECO:0000259" key="4">
    <source>
        <dbReference type="PROSITE" id="PS01124"/>
    </source>
</evidence>